<feature type="domain" description="CRAL-TRIO" evidence="1">
    <location>
        <begin position="132"/>
        <end position="287"/>
    </location>
</feature>
<proteinExistence type="predicted"/>
<keyword evidence="3" id="KW-1185">Reference proteome</keyword>
<dbReference type="Pfam" id="PF00650">
    <property type="entry name" value="CRAL_TRIO"/>
    <property type="match status" value="1"/>
</dbReference>
<dbReference type="EMBL" id="JBCLYO010000005">
    <property type="protein sequence ID" value="KAL0088706.1"/>
    <property type="molecule type" value="Genomic_DNA"/>
</dbReference>
<accession>A0ABR3B4X6</accession>
<evidence type="ECO:0000259" key="1">
    <source>
        <dbReference type="PROSITE" id="PS50191"/>
    </source>
</evidence>
<dbReference type="InterPro" id="IPR036273">
    <property type="entry name" value="CRAL/TRIO_N_dom_sf"/>
</dbReference>
<dbReference type="Pfam" id="PF03765">
    <property type="entry name" value="CRAL_TRIO_N"/>
    <property type="match status" value="1"/>
</dbReference>
<reference evidence="2 3" key="1">
    <citation type="submission" date="2024-04" db="EMBL/GenBank/DDBJ databases">
        <title>Symmetric and asymmetric DNA N6-adenine methylation regulates different biological responses in Mucorales.</title>
        <authorList>
            <consortium name="Lawrence Berkeley National Laboratory"/>
            <person name="Lax C."/>
            <person name="Mondo S.J."/>
            <person name="Osorio-Concepcion M."/>
            <person name="Muszewska A."/>
            <person name="Corrochano-Luque M."/>
            <person name="Gutierrez G."/>
            <person name="Riley R."/>
            <person name="Lipzen A."/>
            <person name="Guo J."/>
            <person name="Hundley H."/>
            <person name="Amirebrahimi M."/>
            <person name="Ng V."/>
            <person name="Lorenzo-Gutierrez D."/>
            <person name="Binder U."/>
            <person name="Yang J."/>
            <person name="Song Y."/>
            <person name="Canovas D."/>
            <person name="Navarro E."/>
            <person name="Freitag M."/>
            <person name="Gabaldon T."/>
            <person name="Grigoriev I.V."/>
            <person name="Corrochano L.M."/>
            <person name="Nicolas F.E."/>
            <person name="Garre V."/>
        </authorList>
    </citation>
    <scope>NUCLEOTIDE SEQUENCE [LARGE SCALE GENOMIC DNA]</scope>
    <source>
        <strain evidence="2 3">L51</strain>
    </source>
</reference>
<dbReference type="Proteomes" id="UP001448207">
    <property type="component" value="Unassembled WGS sequence"/>
</dbReference>
<dbReference type="InterPro" id="IPR052578">
    <property type="entry name" value="PI_Transfer_CRAL-TRIO"/>
</dbReference>
<dbReference type="PANTHER" id="PTHR45824:SF29">
    <property type="entry name" value="GH16843P"/>
    <property type="match status" value="1"/>
</dbReference>
<dbReference type="InterPro" id="IPR036865">
    <property type="entry name" value="CRAL-TRIO_dom_sf"/>
</dbReference>
<dbReference type="SUPFAM" id="SSF52087">
    <property type="entry name" value="CRAL/TRIO domain"/>
    <property type="match status" value="1"/>
</dbReference>
<protein>
    <submittedName>
        <fullName evidence="2">CRAL-TRIO domain-containing protein</fullName>
    </submittedName>
</protein>
<evidence type="ECO:0000313" key="2">
    <source>
        <dbReference type="EMBL" id="KAL0088706.1"/>
    </source>
</evidence>
<dbReference type="SMART" id="SM01100">
    <property type="entry name" value="CRAL_TRIO_N"/>
    <property type="match status" value="1"/>
</dbReference>
<dbReference type="InterPro" id="IPR001251">
    <property type="entry name" value="CRAL-TRIO_dom"/>
</dbReference>
<dbReference type="PROSITE" id="PS50191">
    <property type="entry name" value="CRAL_TRIO"/>
    <property type="match status" value="1"/>
</dbReference>
<organism evidence="2 3">
    <name type="scientific">Phycomyces blakesleeanus</name>
    <dbReference type="NCBI Taxonomy" id="4837"/>
    <lineage>
        <taxon>Eukaryota</taxon>
        <taxon>Fungi</taxon>
        <taxon>Fungi incertae sedis</taxon>
        <taxon>Mucoromycota</taxon>
        <taxon>Mucoromycotina</taxon>
        <taxon>Mucoromycetes</taxon>
        <taxon>Mucorales</taxon>
        <taxon>Phycomycetaceae</taxon>
        <taxon>Phycomyces</taxon>
    </lineage>
</organism>
<dbReference type="CDD" id="cd00170">
    <property type="entry name" value="SEC14"/>
    <property type="match status" value="1"/>
</dbReference>
<gene>
    <name evidence="2" type="ORF">J3Q64DRAFT_1675628</name>
</gene>
<dbReference type="SMART" id="SM00516">
    <property type="entry name" value="SEC14"/>
    <property type="match status" value="1"/>
</dbReference>
<comment type="caution">
    <text evidence="2">The sequence shown here is derived from an EMBL/GenBank/DDBJ whole genome shotgun (WGS) entry which is preliminary data.</text>
</comment>
<dbReference type="Gene3D" id="3.40.525.10">
    <property type="entry name" value="CRAL-TRIO lipid binding domain"/>
    <property type="match status" value="1"/>
</dbReference>
<sequence length="310" mass="36157">MNLFRSKATTLVNKEAEKIDNGPVTSKPFLSPPTDYSPILNPALTESQLETQKKLRTYMTSIMLPSEHEYYESEKGFLTDQTLNRYLRARKWDFEAAKSMLESTVRWRRDYRPEQLDPDYISPEADTGKMYFNGFDKCGRPIWIMRPRNQNSKDEERQIKHIVFCLERGIRLMPKGVEKMDILIDFKDASSSHNPSLATSKRFLSILGNHYPERLGVAFVIKSPWFFLASFKLVSPFIDPVTKAKIQFVRDMDKTGKDEQTDLANLLDFISPDQLECEYGGDFNFKFDKETYWNTLLDITGKPYKTIEYL</sequence>
<dbReference type="PANTHER" id="PTHR45824">
    <property type="entry name" value="GH16843P"/>
    <property type="match status" value="1"/>
</dbReference>
<evidence type="ECO:0000313" key="3">
    <source>
        <dbReference type="Proteomes" id="UP001448207"/>
    </source>
</evidence>
<name>A0ABR3B4X6_PHYBL</name>
<dbReference type="SUPFAM" id="SSF46938">
    <property type="entry name" value="CRAL/TRIO N-terminal domain"/>
    <property type="match status" value="1"/>
</dbReference>
<dbReference type="InterPro" id="IPR011074">
    <property type="entry name" value="CRAL/TRIO_N_dom"/>
</dbReference>